<evidence type="ECO:0000256" key="2">
    <source>
        <dbReference type="SAM" id="Phobius"/>
    </source>
</evidence>
<feature type="transmembrane region" description="Helical" evidence="2">
    <location>
        <begin position="12"/>
        <end position="36"/>
    </location>
</feature>
<name>A0A4Y9SIK3_9BURK</name>
<keyword evidence="6" id="KW-1185">Reference proteome</keyword>
<dbReference type="CDD" id="cd07341">
    <property type="entry name" value="M56_BlaR1_MecR1_like"/>
    <property type="match status" value="1"/>
</dbReference>
<dbReference type="RefSeq" id="WP_135201906.1">
    <property type="nucleotide sequence ID" value="NZ_SPVG01000129.1"/>
</dbReference>
<dbReference type="Gene3D" id="3.40.710.10">
    <property type="entry name" value="DD-peptidase/beta-lactamase superfamily"/>
    <property type="match status" value="1"/>
</dbReference>
<dbReference type="InterPro" id="IPR052173">
    <property type="entry name" value="Beta-lactam_resp_regulator"/>
</dbReference>
<feature type="transmembrane region" description="Helical" evidence="2">
    <location>
        <begin position="48"/>
        <end position="66"/>
    </location>
</feature>
<accession>A0A4Y9SIK3</accession>
<keyword evidence="2" id="KW-1133">Transmembrane helix</keyword>
<dbReference type="EMBL" id="SPVG01000129">
    <property type="protein sequence ID" value="TFW21928.1"/>
    <property type="molecule type" value="Genomic_DNA"/>
</dbReference>
<keyword evidence="2" id="KW-0472">Membrane</keyword>
<dbReference type="SUPFAM" id="SSF56601">
    <property type="entry name" value="beta-lactamase/transpeptidase-like"/>
    <property type="match status" value="1"/>
</dbReference>
<reference evidence="5 6" key="1">
    <citation type="submission" date="2019-03" db="EMBL/GenBank/DDBJ databases">
        <title>Draft Genome Sequence of Duganella callidus sp. nov., a Novel Duganella Species Isolated from Cultivated Soil.</title>
        <authorList>
            <person name="Raths R."/>
            <person name="Peta V."/>
            <person name="Bucking H."/>
        </authorList>
    </citation>
    <scope>NUCLEOTIDE SEQUENCE [LARGE SCALE GENOMIC DNA]</scope>
    <source>
        <strain evidence="5 6">DN04</strain>
    </source>
</reference>
<evidence type="ECO:0000259" key="4">
    <source>
        <dbReference type="Pfam" id="PF05569"/>
    </source>
</evidence>
<sequence>MAISPTLIDLLALRFVLASGVCVAAGAAVWAVMTLCRRWLPGVAAQRSVWLAGQCTIAAAFVLVLLPQNERLRLLPPIDVESLSATGAPAGASVAAPAPDNAANVVSEPPVGRSWPAWGAQAWLLVYALGLGYTAIQLLQAGRALRGLAAAGDARHGDGVQLIEVAAPISPMLFGLLKPRLLLPRHLRDFDASQRQLILEHELTHLRRRDLHWAGAGLLLQTVFWFNPFMRLLRKRLSWAQELGCDSDVLQGRPPAQRRAYAAALVAQLRLQQQALPTALAFSAANNAGAVAGRIALIRDPAAAPRSRWTRIAAAAGLSAVLAASFAFQPTLATPSASELSCTALVDAASGRRLRYDGQCDERATPASTFNIAVALMGYDSGILHDEHAPVIPYKSSYTTWNHEEWRTDTDPSTWIINSTLWYAQQVATRMGEERFQRYVEGFGYGNRDVSGDAGKHNGLTQSWVESSLQISAAEQVEFMRRIVNRQLPVSGKAYEMTARILHPQTLSNGWTIYGKTGTASPVLADGRDDGTRQYGWYVGWATKGGRTIVFARMMLDHRQETYAGLRVKQAFLRDVASQLDKL</sequence>
<dbReference type="PANTHER" id="PTHR34978">
    <property type="entry name" value="POSSIBLE SENSOR-TRANSDUCER PROTEIN BLAR"/>
    <property type="match status" value="1"/>
</dbReference>
<dbReference type="Pfam" id="PF00905">
    <property type="entry name" value="Transpeptidase"/>
    <property type="match status" value="1"/>
</dbReference>
<evidence type="ECO:0000313" key="5">
    <source>
        <dbReference type="EMBL" id="TFW21928.1"/>
    </source>
</evidence>
<protein>
    <submittedName>
        <fullName evidence="5">Class D beta-lactamase</fullName>
    </submittedName>
</protein>
<comment type="caution">
    <text evidence="5">The sequence shown here is derived from an EMBL/GenBank/DDBJ whole genome shotgun (WGS) entry which is preliminary data.</text>
</comment>
<dbReference type="Pfam" id="PF05569">
    <property type="entry name" value="Peptidase_M56"/>
    <property type="match status" value="1"/>
</dbReference>
<proteinExistence type="inferred from homology"/>
<organism evidence="5 6">
    <name type="scientific">Duganella callida</name>
    <dbReference type="NCBI Taxonomy" id="2561932"/>
    <lineage>
        <taxon>Bacteria</taxon>
        <taxon>Pseudomonadati</taxon>
        <taxon>Pseudomonadota</taxon>
        <taxon>Betaproteobacteria</taxon>
        <taxon>Burkholderiales</taxon>
        <taxon>Oxalobacteraceae</taxon>
        <taxon>Telluria group</taxon>
        <taxon>Duganella</taxon>
    </lineage>
</organism>
<feature type="domain" description="Peptidase M56" evidence="4">
    <location>
        <begin position="23"/>
        <end position="298"/>
    </location>
</feature>
<evidence type="ECO:0000259" key="3">
    <source>
        <dbReference type="Pfam" id="PF00905"/>
    </source>
</evidence>
<dbReference type="InterPro" id="IPR012338">
    <property type="entry name" value="Beta-lactam/transpept-like"/>
</dbReference>
<dbReference type="PANTHER" id="PTHR34978:SF3">
    <property type="entry name" value="SLR0241 PROTEIN"/>
    <property type="match status" value="1"/>
</dbReference>
<dbReference type="OrthoDB" id="9762883at2"/>
<evidence type="ECO:0000313" key="6">
    <source>
        <dbReference type="Proteomes" id="UP000297729"/>
    </source>
</evidence>
<dbReference type="InterPro" id="IPR001460">
    <property type="entry name" value="PCN-bd_Tpept"/>
</dbReference>
<dbReference type="Proteomes" id="UP000297729">
    <property type="component" value="Unassembled WGS sequence"/>
</dbReference>
<gene>
    <name evidence="5" type="primary">blaOXA</name>
    <name evidence="5" type="ORF">E4L98_12620</name>
</gene>
<keyword evidence="2" id="KW-0812">Transmembrane</keyword>
<dbReference type="AlphaFoldDB" id="A0A4Y9SIK3"/>
<dbReference type="InterPro" id="IPR008756">
    <property type="entry name" value="Peptidase_M56"/>
</dbReference>
<feature type="domain" description="Penicillin-binding protein transpeptidase" evidence="3">
    <location>
        <begin position="348"/>
        <end position="576"/>
    </location>
</feature>
<dbReference type="NCBIfam" id="NF000270">
    <property type="entry name" value="bla_class_D_alt"/>
    <property type="match status" value="1"/>
</dbReference>
<comment type="similarity">
    <text evidence="1">Belongs to the peptidase M56 family.</text>
</comment>
<evidence type="ECO:0000256" key="1">
    <source>
        <dbReference type="ARBA" id="ARBA00011075"/>
    </source>
</evidence>
<dbReference type="GO" id="GO:0008658">
    <property type="term" value="F:penicillin binding"/>
    <property type="evidence" value="ECO:0007669"/>
    <property type="project" value="InterPro"/>
</dbReference>